<organism evidence="1 2">
    <name type="scientific">Geodia barretti</name>
    <name type="common">Barrett's horny sponge</name>
    <dbReference type="NCBI Taxonomy" id="519541"/>
    <lineage>
        <taxon>Eukaryota</taxon>
        <taxon>Metazoa</taxon>
        <taxon>Porifera</taxon>
        <taxon>Demospongiae</taxon>
        <taxon>Heteroscleromorpha</taxon>
        <taxon>Tetractinellida</taxon>
        <taxon>Astrophorina</taxon>
        <taxon>Geodiidae</taxon>
        <taxon>Geodia</taxon>
    </lineage>
</organism>
<evidence type="ECO:0000313" key="2">
    <source>
        <dbReference type="Proteomes" id="UP001174909"/>
    </source>
</evidence>
<protein>
    <submittedName>
        <fullName evidence="1">Uncharacterized protein</fullName>
    </submittedName>
</protein>
<dbReference type="Proteomes" id="UP001174909">
    <property type="component" value="Unassembled WGS sequence"/>
</dbReference>
<accession>A0AA35XH09</accession>
<name>A0AA35XH09_GEOBA</name>
<reference evidence="1" key="1">
    <citation type="submission" date="2023-03" db="EMBL/GenBank/DDBJ databases">
        <authorList>
            <person name="Steffen K."/>
            <person name="Cardenas P."/>
        </authorList>
    </citation>
    <scope>NUCLEOTIDE SEQUENCE</scope>
</reference>
<evidence type="ECO:0000313" key="1">
    <source>
        <dbReference type="EMBL" id="CAI8051986.1"/>
    </source>
</evidence>
<dbReference type="AlphaFoldDB" id="A0AA35XH09"/>
<proteinExistence type="predicted"/>
<gene>
    <name evidence="1" type="ORF">GBAR_LOCUS28437</name>
</gene>
<comment type="caution">
    <text evidence="1">The sequence shown here is derived from an EMBL/GenBank/DDBJ whole genome shotgun (WGS) entry which is preliminary data.</text>
</comment>
<dbReference type="EMBL" id="CASHTH010003975">
    <property type="protein sequence ID" value="CAI8051986.1"/>
    <property type="molecule type" value="Genomic_DNA"/>
</dbReference>
<keyword evidence="2" id="KW-1185">Reference proteome</keyword>
<sequence length="146" mass="16802">MNVQDMTDAEVYELALEILLDKLGHLGLIRFFRQCKPCTGDYTAERQKWINDDTTDVKTIVRRIQEKQKLVVPENVNPKSVDDMSDIEIYEFGLKAISLKLGPVGIVRFVHLFDVDGYTYPLDQLKLPNTSERDLKTIKEPETESV</sequence>